<dbReference type="Proteomes" id="UP001626550">
    <property type="component" value="Unassembled WGS sequence"/>
</dbReference>
<evidence type="ECO:0000313" key="2">
    <source>
        <dbReference type="Proteomes" id="UP001626550"/>
    </source>
</evidence>
<gene>
    <name evidence="1" type="ORF">Ciccas_003827</name>
</gene>
<accession>A0ABD2QE30</accession>
<sequence length="151" mass="16982">MVNHTVPSVIERVLKPRAMSSHIYSMLVCDEAQIVLAGLQLAKLLIDRVPQLFSAQFRKEGVFHRINCLLTDRHLVNHLISRLPSSRSLPQTHPHPGSPLVSSPALIEPSILPTVITRSQTHTKRPPSQVRTFIIPSHWGIHSLSKKCPYQ</sequence>
<keyword evidence="2" id="KW-1185">Reference proteome</keyword>
<protein>
    <submittedName>
        <fullName evidence="1">Uncharacterized protein</fullName>
    </submittedName>
</protein>
<comment type="caution">
    <text evidence="1">The sequence shown here is derived from an EMBL/GenBank/DDBJ whole genome shotgun (WGS) entry which is preliminary data.</text>
</comment>
<proteinExistence type="predicted"/>
<dbReference type="EMBL" id="JBJKFK010000372">
    <property type="protein sequence ID" value="KAL3317517.1"/>
    <property type="molecule type" value="Genomic_DNA"/>
</dbReference>
<organism evidence="1 2">
    <name type="scientific">Cichlidogyrus casuarinus</name>
    <dbReference type="NCBI Taxonomy" id="1844966"/>
    <lineage>
        <taxon>Eukaryota</taxon>
        <taxon>Metazoa</taxon>
        <taxon>Spiralia</taxon>
        <taxon>Lophotrochozoa</taxon>
        <taxon>Platyhelminthes</taxon>
        <taxon>Monogenea</taxon>
        <taxon>Monopisthocotylea</taxon>
        <taxon>Dactylogyridea</taxon>
        <taxon>Ancyrocephalidae</taxon>
        <taxon>Cichlidogyrus</taxon>
    </lineage>
</organism>
<evidence type="ECO:0000313" key="1">
    <source>
        <dbReference type="EMBL" id="KAL3317517.1"/>
    </source>
</evidence>
<name>A0ABD2QE30_9PLAT</name>
<reference evidence="1 2" key="1">
    <citation type="submission" date="2024-11" db="EMBL/GenBank/DDBJ databases">
        <title>Adaptive evolution of stress response genes in parasites aligns with host niche diversity.</title>
        <authorList>
            <person name="Hahn C."/>
            <person name="Resl P."/>
        </authorList>
    </citation>
    <scope>NUCLEOTIDE SEQUENCE [LARGE SCALE GENOMIC DNA]</scope>
    <source>
        <strain evidence="1">EGGRZ-B1_66</strain>
        <tissue evidence="1">Body</tissue>
    </source>
</reference>
<dbReference type="AlphaFoldDB" id="A0ABD2QE30"/>